<dbReference type="InterPro" id="IPR036390">
    <property type="entry name" value="WH_DNA-bd_sf"/>
</dbReference>
<dbReference type="GO" id="GO:0003700">
    <property type="term" value="F:DNA-binding transcription factor activity"/>
    <property type="evidence" value="ECO:0007669"/>
    <property type="project" value="InterPro"/>
</dbReference>
<comment type="similarity">
    <text evidence="1">Belongs to the LysR transcriptional regulatory family.</text>
</comment>
<name>A0A0A0D6Y3_9PROT</name>
<dbReference type="AlphaFoldDB" id="A0A0A0D6Y3"/>
<dbReference type="Gene3D" id="3.40.190.290">
    <property type="match status" value="1"/>
</dbReference>
<keyword evidence="3" id="KW-0238">DNA-binding</keyword>
<organism evidence="6 7">
    <name type="scientific">Inquilinus limosus MP06</name>
    <dbReference type="NCBI Taxonomy" id="1398085"/>
    <lineage>
        <taxon>Bacteria</taxon>
        <taxon>Pseudomonadati</taxon>
        <taxon>Pseudomonadota</taxon>
        <taxon>Alphaproteobacteria</taxon>
        <taxon>Rhodospirillales</taxon>
        <taxon>Rhodospirillaceae</taxon>
        <taxon>Inquilinus</taxon>
    </lineage>
</organism>
<protein>
    <recommendedName>
        <fullName evidence="5">HTH lysR-type domain-containing protein</fullName>
    </recommendedName>
</protein>
<dbReference type="GO" id="GO:0043565">
    <property type="term" value="F:sequence-specific DNA binding"/>
    <property type="evidence" value="ECO:0007669"/>
    <property type="project" value="TreeGrafter"/>
</dbReference>
<dbReference type="EMBL" id="JANX01000162">
    <property type="protein sequence ID" value="KGM33638.1"/>
    <property type="molecule type" value="Genomic_DNA"/>
</dbReference>
<evidence type="ECO:0000256" key="1">
    <source>
        <dbReference type="ARBA" id="ARBA00009437"/>
    </source>
</evidence>
<dbReference type="InterPro" id="IPR005119">
    <property type="entry name" value="LysR_subst-bd"/>
</dbReference>
<dbReference type="PANTHER" id="PTHR30537">
    <property type="entry name" value="HTH-TYPE TRANSCRIPTIONAL REGULATOR"/>
    <property type="match status" value="1"/>
</dbReference>
<proteinExistence type="inferred from homology"/>
<gene>
    <name evidence="6" type="ORF">P409_14655</name>
</gene>
<dbReference type="CDD" id="cd08422">
    <property type="entry name" value="PBP2_CrgA_like"/>
    <property type="match status" value="1"/>
</dbReference>
<evidence type="ECO:0000259" key="5">
    <source>
        <dbReference type="PROSITE" id="PS50931"/>
    </source>
</evidence>
<accession>A0A0A0D6Y3</accession>
<dbReference type="OrthoDB" id="9812435at2"/>
<dbReference type="InterPro" id="IPR036388">
    <property type="entry name" value="WH-like_DNA-bd_sf"/>
</dbReference>
<dbReference type="Gene3D" id="1.10.10.10">
    <property type="entry name" value="Winged helix-like DNA-binding domain superfamily/Winged helix DNA-binding domain"/>
    <property type="match status" value="1"/>
</dbReference>
<evidence type="ECO:0000256" key="4">
    <source>
        <dbReference type="ARBA" id="ARBA00023163"/>
    </source>
</evidence>
<evidence type="ECO:0000313" key="6">
    <source>
        <dbReference type="EMBL" id="KGM33638.1"/>
    </source>
</evidence>
<dbReference type="RefSeq" id="WP_034838029.1">
    <property type="nucleotide sequence ID" value="NZ_JANX01000162.1"/>
</dbReference>
<evidence type="ECO:0000256" key="2">
    <source>
        <dbReference type="ARBA" id="ARBA00023015"/>
    </source>
</evidence>
<keyword evidence="2" id="KW-0805">Transcription regulation</keyword>
<dbReference type="GO" id="GO:0006351">
    <property type="term" value="P:DNA-templated transcription"/>
    <property type="evidence" value="ECO:0007669"/>
    <property type="project" value="TreeGrafter"/>
</dbReference>
<feature type="domain" description="HTH lysR-type" evidence="5">
    <location>
        <begin position="1"/>
        <end position="60"/>
    </location>
</feature>
<dbReference type="SUPFAM" id="SSF53850">
    <property type="entry name" value="Periplasmic binding protein-like II"/>
    <property type="match status" value="1"/>
</dbReference>
<dbReference type="InterPro" id="IPR000847">
    <property type="entry name" value="LysR_HTH_N"/>
</dbReference>
<sequence length="316" mass="34377">MRYRLDDIATFLQVVDSGSISAAARRLNLSKSVVSKRISDLEAALGGALLQRSTRRVLPTDRGLAFYERGRSILRQLDEAAEEVAEGDGDLRGSLRVAAPMSFGTLYLGPVLFDFARRHPQLALTLDLDDRMVDLAAQGYDLAIRITRPRDSALIARRLAASRRVVCASPGYAAAVGLPRSLTELAEHEAIGQAEISSTWLWQFEPFAAGGPPRSVAMRSRITVNNGEAARDAAIAGLGLTVLPTFIVADALRDGRLLQVALQAEPVADIIHVLYPQTRHLPRRVRALIDHLAESCGEAAPWEQGLSFAPVERRVS</sequence>
<dbReference type="FunFam" id="1.10.10.10:FF:000001">
    <property type="entry name" value="LysR family transcriptional regulator"/>
    <property type="match status" value="1"/>
</dbReference>
<dbReference type="FunFam" id="3.40.190.290:FF:000001">
    <property type="entry name" value="Transcriptional regulator, LysR family"/>
    <property type="match status" value="1"/>
</dbReference>
<evidence type="ECO:0000256" key="3">
    <source>
        <dbReference type="ARBA" id="ARBA00023125"/>
    </source>
</evidence>
<dbReference type="PANTHER" id="PTHR30537:SF81">
    <property type="entry name" value="TRANSCRIPTIONAL REGULATOR-RELATED"/>
    <property type="match status" value="1"/>
</dbReference>
<dbReference type="InterPro" id="IPR058163">
    <property type="entry name" value="LysR-type_TF_proteobact-type"/>
</dbReference>
<dbReference type="Pfam" id="PF03466">
    <property type="entry name" value="LysR_substrate"/>
    <property type="match status" value="1"/>
</dbReference>
<dbReference type="PROSITE" id="PS50931">
    <property type="entry name" value="HTH_LYSR"/>
    <property type="match status" value="1"/>
</dbReference>
<reference evidence="6 7" key="1">
    <citation type="submission" date="2014-01" db="EMBL/GenBank/DDBJ databases">
        <title>Genome sequence determination for a cystic fibrosis isolate, Inquilinus limosus.</title>
        <authorList>
            <person name="Pino M."/>
            <person name="Di Conza J."/>
            <person name="Gutkind G."/>
        </authorList>
    </citation>
    <scope>NUCLEOTIDE SEQUENCE [LARGE SCALE GENOMIC DNA]</scope>
    <source>
        <strain evidence="6 7">MP06</strain>
    </source>
</reference>
<comment type="caution">
    <text evidence="6">The sequence shown here is derived from an EMBL/GenBank/DDBJ whole genome shotgun (WGS) entry which is preliminary data.</text>
</comment>
<dbReference type="SUPFAM" id="SSF46785">
    <property type="entry name" value="Winged helix' DNA-binding domain"/>
    <property type="match status" value="1"/>
</dbReference>
<dbReference type="Pfam" id="PF00126">
    <property type="entry name" value="HTH_1"/>
    <property type="match status" value="1"/>
</dbReference>
<dbReference type="Proteomes" id="UP000029995">
    <property type="component" value="Unassembled WGS sequence"/>
</dbReference>
<evidence type="ECO:0000313" key="7">
    <source>
        <dbReference type="Proteomes" id="UP000029995"/>
    </source>
</evidence>
<keyword evidence="4" id="KW-0804">Transcription</keyword>